<keyword evidence="8" id="KW-1185">Reference proteome</keyword>
<dbReference type="InterPro" id="IPR000415">
    <property type="entry name" value="Nitroreductase-like"/>
</dbReference>
<comment type="caution">
    <text evidence="7">The sequence shown here is derived from an EMBL/GenBank/DDBJ whole genome shotgun (WGS) entry which is preliminary data.</text>
</comment>
<dbReference type="Pfam" id="PF00881">
    <property type="entry name" value="Nitroreductase"/>
    <property type="match status" value="2"/>
</dbReference>
<dbReference type="Gene3D" id="3.40.109.10">
    <property type="entry name" value="NADH Oxidase"/>
    <property type="match status" value="1"/>
</dbReference>
<comment type="similarity">
    <text evidence="1 5">Belongs to the flavin oxidoreductase frp family.</text>
</comment>
<gene>
    <name evidence="7" type="ORF">H5993_00260</name>
</gene>
<organism evidence="7 8">
    <name type="scientific">Limosilactobacillus alvi</name>
    <dbReference type="NCBI Taxonomy" id="990412"/>
    <lineage>
        <taxon>Bacteria</taxon>
        <taxon>Bacillati</taxon>
        <taxon>Bacillota</taxon>
        <taxon>Bacilli</taxon>
        <taxon>Lactobacillales</taxon>
        <taxon>Lactobacillaceae</taxon>
        <taxon>Limosilactobacillus</taxon>
    </lineage>
</organism>
<dbReference type="InterPro" id="IPR029479">
    <property type="entry name" value="Nitroreductase"/>
</dbReference>
<dbReference type="PANTHER" id="PTHR43425">
    <property type="entry name" value="OXYGEN-INSENSITIVE NADPH NITROREDUCTASE"/>
    <property type="match status" value="1"/>
</dbReference>
<keyword evidence="3 5" id="KW-0288">FMN</keyword>
<feature type="domain" description="Nitroreductase" evidence="6">
    <location>
        <begin position="10"/>
        <end position="74"/>
    </location>
</feature>
<dbReference type="InterPro" id="IPR016446">
    <property type="entry name" value="Flavin_OxRdtase_Frp"/>
</dbReference>
<feature type="domain" description="Nitroreductase" evidence="6">
    <location>
        <begin position="112"/>
        <end position="164"/>
    </location>
</feature>
<dbReference type="RefSeq" id="WP_204775766.1">
    <property type="nucleotide sequence ID" value="NZ_JACJJQ010000001.1"/>
</dbReference>
<evidence type="ECO:0000256" key="5">
    <source>
        <dbReference type="PIRNR" id="PIRNR005426"/>
    </source>
</evidence>
<dbReference type="EMBL" id="JACJJQ010000001">
    <property type="protein sequence ID" value="MBM6753201.1"/>
    <property type="molecule type" value="Genomic_DNA"/>
</dbReference>
<keyword evidence="5" id="KW-0521">NADP</keyword>
<evidence type="ECO:0000256" key="1">
    <source>
        <dbReference type="ARBA" id="ARBA00008366"/>
    </source>
</evidence>
<dbReference type="PIRSF" id="PIRSF005426">
    <property type="entry name" value="Frp"/>
    <property type="match status" value="1"/>
</dbReference>
<keyword evidence="4 5" id="KW-0560">Oxidoreductase</keyword>
<accession>A0ABS2EMA9</accession>
<dbReference type="Proteomes" id="UP000776629">
    <property type="component" value="Unassembled WGS sequence"/>
</dbReference>
<keyword evidence="2 5" id="KW-0285">Flavoprotein</keyword>
<sequence length="252" mass="28380">MIHTTTTDLIANHRTIRSFKDQTLSPEQLETLYTAASHTSTSMFLQQFSILHVTDLAKRAAIRAISGQQYIGANGDLFVYIVDLHRNQQIRQQLGFDDGRLHTFDVFMQGVEDTVLALQNTVTAAESMGLGAVILGSVNDDPEQLVKVLNLPALTFPILGLQVGVPNQEPQLKPRLPINQIAFENEYPRDFDVRSLADYDKIVQTYYDLRNANRRIDSFTKQITGSKLTKQTIERDKLAGLLKHQGLALDWQ</sequence>
<protein>
    <submittedName>
        <fullName evidence="7">NADPH-dependent oxidoreductase</fullName>
    </submittedName>
</protein>
<evidence type="ECO:0000256" key="3">
    <source>
        <dbReference type="ARBA" id="ARBA00022643"/>
    </source>
</evidence>
<evidence type="ECO:0000256" key="4">
    <source>
        <dbReference type="ARBA" id="ARBA00023002"/>
    </source>
</evidence>
<reference evidence="7 8" key="1">
    <citation type="journal article" date="2021" name="Sci. Rep.">
        <title>The distribution of antibiotic resistance genes in chicken gut microbiota commensals.</title>
        <authorList>
            <person name="Juricova H."/>
            <person name="Matiasovicova J."/>
            <person name="Kubasova T."/>
            <person name="Cejkova D."/>
            <person name="Rychlik I."/>
        </authorList>
    </citation>
    <scope>NUCLEOTIDE SEQUENCE [LARGE SCALE GENOMIC DNA]</scope>
    <source>
        <strain evidence="7 8">An810</strain>
    </source>
</reference>
<dbReference type="CDD" id="cd02146">
    <property type="entry name" value="NfsA-like"/>
    <property type="match status" value="1"/>
</dbReference>
<evidence type="ECO:0000256" key="2">
    <source>
        <dbReference type="ARBA" id="ARBA00022630"/>
    </source>
</evidence>
<dbReference type="PANTHER" id="PTHR43425:SF2">
    <property type="entry name" value="OXYGEN-INSENSITIVE NADPH NITROREDUCTASE"/>
    <property type="match status" value="1"/>
</dbReference>
<evidence type="ECO:0000313" key="7">
    <source>
        <dbReference type="EMBL" id="MBM6753201.1"/>
    </source>
</evidence>
<evidence type="ECO:0000259" key="6">
    <source>
        <dbReference type="Pfam" id="PF00881"/>
    </source>
</evidence>
<evidence type="ECO:0000313" key="8">
    <source>
        <dbReference type="Proteomes" id="UP000776629"/>
    </source>
</evidence>
<name>A0ABS2EMA9_9LACO</name>
<proteinExistence type="inferred from homology"/>
<dbReference type="SUPFAM" id="SSF55469">
    <property type="entry name" value="FMN-dependent nitroreductase-like"/>
    <property type="match status" value="1"/>
</dbReference>